<name>A0AAE1FQ30_PETCI</name>
<feature type="domain" description="NACHT" evidence="1">
    <location>
        <begin position="296"/>
        <end position="414"/>
    </location>
</feature>
<protein>
    <recommendedName>
        <fullName evidence="1">NACHT domain-containing protein</fullName>
    </recommendedName>
</protein>
<evidence type="ECO:0000313" key="3">
    <source>
        <dbReference type="Proteomes" id="UP001286313"/>
    </source>
</evidence>
<dbReference type="Gene3D" id="3.40.50.300">
    <property type="entry name" value="P-loop containing nucleotide triphosphate hydrolases"/>
    <property type="match status" value="1"/>
</dbReference>
<sequence>MAASVLNSRDLHWKFIKALDKKGRPILRKVLYLGTITKPDTTHLLDYLKDLPPEFSANYLKVAGKYRRFNATQSETIRNDPSYESFDITLLVLCIVLACENVAEFHDSAWYTEGPELENCIYVIKNKRNDAMHQIVSMTHVQLMDKISELREIFKQTLREAHKRYPDHFTPTELNVDIQDVDRMLDEISNEIISQEDLVTLCSRMLLYDLEPLCRRELLENYQSMKNINPVSFITGVILKLDVSHIFTDMEIDHLHHRHQTVFDPIQERWISNIVSYRNFFVEVERSLGTGHRGIRVVMLEGLAGAGKTTMIRLMVKQWCDIEGTIAVLDTYQVVLHVMAFSPSTQNFEDLIQCSLPDSFLKYRSLLKPLLTQCKVLILVDGFDEATASMIQMLTDIICHQENHNITIVCTSRPERSETFHGLVTSCGPHLKVMYTRIKGVPVNKRVELIEKTHRQMKQETGSGVDTKLVVQQLQDLVKSEHYRLPLNITLAVYVCDQEPGILKANATQTELYKHTFRLSKLKLVKERLIKYPEVLVMSEKQRYDRVEEWYNLMDREQFLALSKDKIILPEDAVERLREKSRSLNLPEEEMLGTFLSLKSITPKDPQYSAPHKGLQEFCSARHVIRTLLCTTGPHSVREILRQAGGDLIRFQNMLNHVIGLIHHQPQQQQLQLLPEKVVTEVITLLAESGVRNREQWLDLIIETNASHSVLTGIATQFKTGDDFRSAIEVNDSWVHTYIKLLPVLPTSWVNVQVSSQLQQFVPYLVNHTVVVDDDNVDDLLIHLPRPSLIAANINKRKITCQDPVIKLLGNHKYTSLHLWHEFRHPCTTTPATHHILEKSSVWDEGLRGFSGQLSVVVSKRQQNSTTLTNLDLSVASNDLATNLTSLLHTLTHLKCLSIHMTIAVSPAVVTPLPSSCEVKLYLSDVSESKTDWAVHMTKALAPLPRNVYGMTHFPRSTLNQEGWTNLIQSLAKDKKVRVKEVMYVPLEIITDEQRRELSQLTKTKLGAMLVRRNFTEEGW</sequence>
<dbReference type="PANTHER" id="PTHR46312:SF2">
    <property type="entry name" value="NUCLEOTIDE-BINDING OLIGOMERIZATION DOMAIN-CONTAINING PROTEIN 2-LIKE"/>
    <property type="match status" value="1"/>
</dbReference>
<dbReference type="EMBL" id="JAWQEG010001559">
    <property type="protein sequence ID" value="KAK3878427.1"/>
    <property type="molecule type" value="Genomic_DNA"/>
</dbReference>
<dbReference type="Pfam" id="PF05729">
    <property type="entry name" value="NACHT"/>
    <property type="match status" value="1"/>
</dbReference>
<reference evidence="2" key="1">
    <citation type="submission" date="2023-10" db="EMBL/GenBank/DDBJ databases">
        <title>Genome assemblies of two species of porcelain crab, Petrolisthes cinctipes and Petrolisthes manimaculis (Anomura: Porcellanidae).</title>
        <authorList>
            <person name="Angst P."/>
        </authorList>
    </citation>
    <scope>NUCLEOTIDE SEQUENCE</scope>
    <source>
        <strain evidence="2">PB745_01</strain>
        <tissue evidence="2">Gill</tissue>
    </source>
</reference>
<comment type="caution">
    <text evidence="2">The sequence shown here is derived from an EMBL/GenBank/DDBJ whole genome shotgun (WGS) entry which is preliminary data.</text>
</comment>
<organism evidence="2 3">
    <name type="scientific">Petrolisthes cinctipes</name>
    <name type="common">Flat porcelain crab</name>
    <dbReference type="NCBI Taxonomy" id="88211"/>
    <lineage>
        <taxon>Eukaryota</taxon>
        <taxon>Metazoa</taxon>
        <taxon>Ecdysozoa</taxon>
        <taxon>Arthropoda</taxon>
        <taxon>Crustacea</taxon>
        <taxon>Multicrustacea</taxon>
        <taxon>Malacostraca</taxon>
        <taxon>Eumalacostraca</taxon>
        <taxon>Eucarida</taxon>
        <taxon>Decapoda</taxon>
        <taxon>Pleocyemata</taxon>
        <taxon>Anomura</taxon>
        <taxon>Galatheoidea</taxon>
        <taxon>Porcellanidae</taxon>
        <taxon>Petrolisthes</taxon>
    </lineage>
</organism>
<evidence type="ECO:0000313" key="2">
    <source>
        <dbReference type="EMBL" id="KAK3878427.1"/>
    </source>
</evidence>
<accession>A0AAE1FQ30</accession>
<keyword evidence="3" id="KW-1185">Reference proteome</keyword>
<proteinExistence type="predicted"/>
<dbReference type="SUPFAM" id="SSF52540">
    <property type="entry name" value="P-loop containing nucleoside triphosphate hydrolases"/>
    <property type="match status" value="1"/>
</dbReference>
<dbReference type="PROSITE" id="PS50837">
    <property type="entry name" value="NACHT"/>
    <property type="match status" value="1"/>
</dbReference>
<dbReference type="PANTHER" id="PTHR46312">
    <property type="entry name" value="NACHT DOMAIN-CONTAINING PROTEIN"/>
    <property type="match status" value="1"/>
</dbReference>
<gene>
    <name evidence="2" type="ORF">Pcinc_017011</name>
</gene>
<dbReference type="Proteomes" id="UP001286313">
    <property type="component" value="Unassembled WGS sequence"/>
</dbReference>
<dbReference type="AlphaFoldDB" id="A0AAE1FQ30"/>
<dbReference type="InterPro" id="IPR007111">
    <property type="entry name" value="NACHT_NTPase"/>
</dbReference>
<evidence type="ECO:0000259" key="1">
    <source>
        <dbReference type="PROSITE" id="PS50837"/>
    </source>
</evidence>
<dbReference type="InterPro" id="IPR027417">
    <property type="entry name" value="P-loop_NTPase"/>
</dbReference>